<reference evidence="1 2" key="1">
    <citation type="journal article" date="2019" name="Int. J. Syst. Evol. Microbiol.">
        <title>The Global Catalogue of Microorganisms (GCM) 10K type strain sequencing project: providing services to taxonomists for standard genome sequencing and annotation.</title>
        <authorList>
            <consortium name="The Broad Institute Genomics Platform"/>
            <consortium name="The Broad Institute Genome Sequencing Center for Infectious Disease"/>
            <person name="Wu L."/>
            <person name="Ma J."/>
        </authorList>
    </citation>
    <scope>NUCLEOTIDE SEQUENCE [LARGE SCALE GENOMIC DNA]</scope>
    <source>
        <strain evidence="1 2">WLHS5</strain>
    </source>
</reference>
<comment type="caution">
    <text evidence="1">The sequence shown here is derived from an EMBL/GenBank/DDBJ whole genome shotgun (WGS) entry which is preliminary data.</text>
</comment>
<dbReference type="AlphaFoldDB" id="A0ABD5PTM3"/>
<proteinExistence type="predicted"/>
<organism evidence="1 2">
    <name type="scientific">Halosolutus amylolyticus</name>
    <dbReference type="NCBI Taxonomy" id="2932267"/>
    <lineage>
        <taxon>Archaea</taxon>
        <taxon>Methanobacteriati</taxon>
        <taxon>Methanobacteriota</taxon>
        <taxon>Stenosarchaea group</taxon>
        <taxon>Halobacteria</taxon>
        <taxon>Halobacteriales</taxon>
        <taxon>Natrialbaceae</taxon>
        <taxon>Halosolutus</taxon>
    </lineage>
</organism>
<dbReference type="Proteomes" id="UP001595898">
    <property type="component" value="Unassembled WGS sequence"/>
</dbReference>
<evidence type="ECO:0000313" key="2">
    <source>
        <dbReference type="Proteomes" id="UP001595898"/>
    </source>
</evidence>
<accession>A0ABD5PTM3</accession>
<dbReference type="RefSeq" id="WP_250138560.1">
    <property type="nucleotide sequence ID" value="NZ_JALIQP010000001.1"/>
</dbReference>
<evidence type="ECO:0000313" key="1">
    <source>
        <dbReference type="EMBL" id="MFC4543669.1"/>
    </source>
</evidence>
<keyword evidence="2" id="KW-1185">Reference proteome</keyword>
<protein>
    <submittedName>
        <fullName evidence="1">Uncharacterized protein</fullName>
    </submittedName>
</protein>
<sequence>MWNAIQEMAMRMLARARRAIPSGGDVTSRLPGRGVLAAAKRRWKRHVTERPDRYQAYVSFPTDGEQSGVGDVHDCIEDLEHVFEGRLDVYARTNGIAVVSDRVSAAQFDRDAFERAVARIEDYYAETHTVARLEKWRPGGDRLVKSFVIVPVKPLFPHESSEKAPRVRSAAE</sequence>
<name>A0ABD5PTM3_9EURY</name>
<dbReference type="EMBL" id="JBHSFA010000009">
    <property type="protein sequence ID" value="MFC4543669.1"/>
    <property type="molecule type" value="Genomic_DNA"/>
</dbReference>
<gene>
    <name evidence="1" type="ORF">ACFO5R_17215</name>
</gene>